<protein>
    <submittedName>
        <fullName evidence="1">Uncharacterized protein</fullName>
    </submittedName>
</protein>
<accession>A0A6D2J324</accession>
<organism evidence="1 2">
    <name type="scientific">Microthlaspi erraticum</name>
    <dbReference type="NCBI Taxonomy" id="1685480"/>
    <lineage>
        <taxon>Eukaryota</taxon>
        <taxon>Viridiplantae</taxon>
        <taxon>Streptophyta</taxon>
        <taxon>Embryophyta</taxon>
        <taxon>Tracheophyta</taxon>
        <taxon>Spermatophyta</taxon>
        <taxon>Magnoliopsida</taxon>
        <taxon>eudicotyledons</taxon>
        <taxon>Gunneridae</taxon>
        <taxon>Pentapetalae</taxon>
        <taxon>rosids</taxon>
        <taxon>malvids</taxon>
        <taxon>Brassicales</taxon>
        <taxon>Brassicaceae</taxon>
        <taxon>Coluteocarpeae</taxon>
        <taxon>Microthlaspi</taxon>
    </lineage>
</organism>
<gene>
    <name evidence="1" type="ORF">MERR_LOCUS20709</name>
</gene>
<dbReference type="EMBL" id="CACVBM020001132">
    <property type="protein sequence ID" value="CAA7033474.1"/>
    <property type="molecule type" value="Genomic_DNA"/>
</dbReference>
<sequence>MATVIQYRDQRHTSPKSFQPEFTLRIYMGVSLKWLSDVENKSQRLNGIGRLTKLTAPSADNVKPTTTGRTLR</sequence>
<keyword evidence="2" id="KW-1185">Reference proteome</keyword>
<reference evidence="1" key="1">
    <citation type="submission" date="2020-01" db="EMBL/GenBank/DDBJ databases">
        <authorList>
            <person name="Mishra B."/>
        </authorList>
    </citation>
    <scope>NUCLEOTIDE SEQUENCE [LARGE SCALE GENOMIC DNA]</scope>
</reference>
<name>A0A6D2J324_9BRAS</name>
<evidence type="ECO:0000313" key="1">
    <source>
        <dbReference type="EMBL" id="CAA7033474.1"/>
    </source>
</evidence>
<dbReference type="Proteomes" id="UP000467841">
    <property type="component" value="Unassembled WGS sequence"/>
</dbReference>
<dbReference type="AlphaFoldDB" id="A0A6D2J324"/>
<proteinExistence type="predicted"/>
<evidence type="ECO:0000313" key="2">
    <source>
        <dbReference type="Proteomes" id="UP000467841"/>
    </source>
</evidence>
<comment type="caution">
    <text evidence="1">The sequence shown here is derived from an EMBL/GenBank/DDBJ whole genome shotgun (WGS) entry which is preliminary data.</text>
</comment>